<accession>A0ABN9SYK3</accession>
<comment type="caution">
    <text evidence="2">The sequence shown here is derived from an EMBL/GenBank/DDBJ whole genome shotgun (WGS) entry which is preliminary data.</text>
</comment>
<evidence type="ECO:0000313" key="3">
    <source>
        <dbReference type="Proteomes" id="UP001189429"/>
    </source>
</evidence>
<organism evidence="2 3">
    <name type="scientific">Prorocentrum cordatum</name>
    <dbReference type="NCBI Taxonomy" id="2364126"/>
    <lineage>
        <taxon>Eukaryota</taxon>
        <taxon>Sar</taxon>
        <taxon>Alveolata</taxon>
        <taxon>Dinophyceae</taxon>
        <taxon>Prorocentrales</taxon>
        <taxon>Prorocentraceae</taxon>
        <taxon>Prorocentrum</taxon>
    </lineage>
</organism>
<sequence length="470" mass="52922">AARGVGCSQPTLYVLLPRERLLAQGFHTTWRRALAIGFAFSFLGDTRLLEWALESPILAANASHPLSRNEHISPRLSFTECVGLSMSSVHNWSRMYRNTGGGQGEVVLMLMRLYPLKSDMRWIYVRPDRSLGSVDIEDRARITAERQPNATYAHFPALSAEEKTAAIEAGTEKQLSMEFGLVFFAWRAALYFRAWHWAKWAVEKLDDSHTFLMELDGFRAYLCDLYQDGRLELPMLLFSFLMASTPVFWSWCCRRGLPRLGGASPPGSDVDSNGEAGHSVHESDSESEGSKEVSDIRSRRRRLVNIGPLRESLKDLRVRLMEKLTKLKSAPTFELPPGLTARVAPDLSVQTYGKYGSMGKFATDWANQRELYNNLIGHEMLLHCLTLDRMLGASPDFLATAGCEILRSRVYALKRAFEDLRPMSDLKQPRGASANKWKSKDLAARPQQKAPFQKYLHKAGSEGAKVEEEG</sequence>
<feature type="region of interest" description="Disordered" evidence="1">
    <location>
        <begin position="262"/>
        <end position="296"/>
    </location>
</feature>
<evidence type="ECO:0000313" key="2">
    <source>
        <dbReference type="EMBL" id="CAK0837708.1"/>
    </source>
</evidence>
<feature type="compositionally biased region" description="Basic and acidic residues" evidence="1">
    <location>
        <begin position="278"/>
        <end position="296"/>
    </location>
</feature>
<gene>
    <name evidence="2" type="ORF">PCOR1329_LOCUS33829</name>
</gene>
<protein>
    <submittedName>
        <fullName evidence="2">Uncharacterized protein</fullName>
    </submittedName>
</protein>
<reference evidence="2" key="1">
    <citation type="submission" date="2023-10" db="EMBL/GenBank/DDBJ databases">
        <authorList>
            <person name="Chen Y."/>
            <person name="Shah S."/>
            <person name="Dougan E. K."/>
            <person name="Thang M."/>
            <person name="Chan C."/>
        </authorList>
    </citation>
    <scope>NUCLEOTIDE SEQUENCE [LARGE SCALE GENOMIC DNA]</scope>
</reference>
<keyword evidence="3" id="KW-1185">Reference proteome</keyword>
<feature type="non-terminal residue" evidence="2">
    <location>
        <position position="1"/>
    </location>
</feature>
<name>A0ABN9SYK3_9DINO</name>
<dbReference type="Proteomes" id="UP001189429">
    <property type="component" value="Unassembled WGS sequence"/>
</dbReference>
<feature type="region of interest" description="Disordered" evidence="1">
    <location>
        <begin position="424"/>
        <end position="451"/>
    </location>
</feature>
<evidence type="ECO:0000256" key="1">
    <source>
        <dbReference type="SAM" id="MobiDB-lite"/>
    </source>
</evidence>
<dbReference type="EMBL" id="CAUYUJ010014171">
    <property type="protein sequence ID" value="CAK0837708.1"/>
    <property type="molecule type" value="Genomic_DNA"/>
</dbReference>
<proteinExistence type="predicted"/>